<dbReference type="SUPFAM" id="SSF55729">
    <property type="entry name" value="Acyl-CoA N-acyltransferases (Nat)"/>
    <property type="match status" value="1"/>
</dbReference>
<protein>
    <submittedName>
        <fullName evidence="5">Putative GNAT family N-acetyltransferase</fullName>
    </submittedName>
</protein>
<keyword evidence="1 5" id="KW-0808">Transferase</keyword>
<dbReference type="PANTHER" id="PTHR43877:SF2">
    <property type="entry name" value="AMINOALKYLPHOSPHONATE N-ACETYLTRANSFERASE-RELATED"/>
    <property type="match status" value="1"/>
</dbReference>
<organism evidence="5 6">
    <name type="scientific">Paenibacillus agaridevorans</name>
    <dbReference type="NCBI Taxonomy" id="171404"/>
    <lineage>
        <taxon>Bacteria</taxon>
        <taxon>Bacillati</taxon>
        <taxon>Bacillota</taxon>
        <taxon>Bacilli</taxon>
        <taxon>Bacillales</taxon>
        <taxon>Paenibacillaceae</taxon>
        <taxon>Paenibacillus</taxon>
    </lineage>
</organism>
<gene>
    <name evidence="5" type="ORF">PAT3040_05557</name>
</gene>
<evidence type="ECO:0000256" key="2">
    <source>
        <dbReference type="ARBA" id="ARBA00023315"/>
    </source>
</evidence>
<evidence type="ECO:0000259" key="4">
    <source>
        <dbReference type="PROSITE" id="PS51186"/>
    </source>
</evidence>
<dbReference type="InterPro" id="IPR000182">
    <property type="entry name" value="GNAT_dom"/>
</dbReference>
<evidence type="ECO:0000256" key="1">
    <source>
        <dbReference type="ARBA" id="ARBA00022679"/>
    </source>
</evidence>
<sequence>MDELGRDAEQQAASTTGNEDGQADAPATGHVFRRADVHGTAVRESGEADVPGAAVRESGEPDVPIATKESSQPDSPVEMNESGHSDAPGAAVKEFVHPDAPGAACKEGAQNSARVVVREVSTNDECLSMLIAQLDDYLAGLYPPGEIFGVNFSEPSTSSMVFAVAYLEGRPVGCGGIRSLDGDTAELKRFYVVPDVRRAGIAGKVYRFLEKRAVERGHSRLRLETGEPQFESIGFYRKQGFYEIDRFGEYAECESSYCMEKIISL</sequence>
<dbReference type="PROSITE" id="PS51186">
    <property type="entry name" value="GNAT"/>
    <property type="match status" value="1"/>
</dbReference>
<dbReference type="RefSeq" id="WP_258235191.1">
    <property type="nucleotide sequence ID" value="NZ_BDQX01000356.1"/>
</dbReference>
<dbReference type="Proteomes" id="UP000245202">
    <property type="component" value="Unassembled WGS sequence"/>
</dbReference>
<feature type="region of interest" description="Disordered" evidence="3">
    <location>
        <begin position="1"/>
        <end position="88"/>
    </location>
</feature>
<dbReference type="InterPro" id="IPR050832">
    <property type="entry name" value="Bact_Acetyltransf"/>
</dbReference>
<dbReference type="Pfam" id="PF00583">
    <property type="entry name" value="Acetyltransf_1"/>
    <property type="match status" value="1"/>
</dbReference>
<feature type="domain" description="N-acetyltransferase" evidence="4">
    <location>
        <begin position="115"/>
        <end position="264"/>
    </location>
</feature>
<keyword evidence="6" id="KW-1185">Reference proteome</keyword>
<evidence type="ECO:0000256" key="3">
    <source>
        <dbReference type="SAM" id="MobiDB-lite"/>
    </source>
</evidence>
<dbReference type="GO" id="GO:0016747">
    <property type="term" value="F:acyltransferase activity, transferring groups other than amino-acyl groups"/>
    <property type="evidence" value="ECO:0007669"/>
    <property type="project" value="InterPro"/>
</dbReference>
<dbReference type="PANTHER" id="PTHR43877">
    <property type="entry name" value="AMINOALKYLPHOSPHONATE N-ACETYLTRANSFERASE-RELATED-RELATED"/>
    <property type="match status" value="1"/>
</dbReference>
<dbReference type="EMBL" id="BDQX01000356">
    <property type="protein sequence ID" value="GBG10793.1"/>
    <property type="molecule type" value="Genomic_DNA"/>
</dbReference>
<proteinExistence type="predicted"/>
<dbReference type="CDD" id="cd04301">
    <property type="entry name" value="NAT_SF"/>
    <property type="match status" value="1"/>
</dbReference>
<accession>A0A2R5F345</accession>
<name>A0A2R5F345_9BACL</name>
<keyword evidence="2" id="KW-0012">Acyltransferase</keyword>
<reference evidence="5 6" key="1">
    <citation type="submission" date="2017-08" db="EMBL/GenBank/DDBJ databases">
        <title>Substantial Increase in Enzyme Production by Combined Drug-Resistance Mutations in Paenibacillus agaridevorans.</title>
        <authorList>
            <person name="Tanaka Y."/>
            <person name="Funane K."/>
            <person name="Hosaka T."/>
            <person name="Shiwa Y."/>
            <person name="Fujita N."/>
            <person name="Miyazaki T."/>
            <person name="Yoshikawa H."/>
            <person name="Murakami K."/>
            <person name="Kasahara K."/>
            <person name="Inaoka T."/>
            <person name="Hiraga Y."/>
            <person name="Ochi K."/>
        </authorList>
    </citation>
    <scope>NUCLEOTIDE SEQUENCE [LARGE SCALE GENOMIC DNA]</scope>
    <source>
        <strain evidence="5 6">T-3040</strain>
    </source>
</reference>
<comment type="caution">
    <text evidence="5">The sequence shown here is derived from an EMBL/GenBank/DDBJ whole genome shotgun (WGS) entry which is preliminary data.</text>
</comment>
<dbReference type="AlphaFoldDB" id="A0A2R5F345"/>
<dbReference type="InterPro" id="IPR016181">
    <property type="entry name" value="Acyl_CoA_acyltransferase"/>
</dbReference>
<dbReference type="Gene3D" id="3.40.630.30">
    <property type="match status" value="1"/>
</dbReference>
<evidence type="ECO:0000313" key="5">
    <source>
        <dbReference type="EMBL" id="GBG10793.1"/>
    </source>
</evidence>
<evidence type="ECO:0000313" key="6">
    <source>
        <dbReference type="Proteomes" id="UP000245202"/>
    </source>
</evidence>